<keyword evidence="2" id="KW-0677">Repeat</keyword>
<evidence type="ECO:0000256" key="1">
    <source>
        <dbReference type="ARBA" id="ARBA00022574"/>
    </source>
</evidence>
<evidence type="ECO:0000256" key="3">
    <source>
        <dbReference type="SAM" id="MobiDB-lite"/>
    </source>
</evidence>
<feature type="region of interest" description="Disordered" evidence="3">
    <location>
        <begin position="119"/>
        <end position="174"/>
    </location>
</feature>
<dbReference type="PANTHER" id="PTHR15574">
    <property type="entry name" value="WD REPEAT DOMAIN-CONTAINING FAMILY"/>
    <property type="match status" value="1"/>
</dbReference>
<feature type="compositionally biased region" description="Basic and acidic residues" evidence="3">
    <location>
        <begin position="162"/>
        <end position="173"/>
    </location>
</feature>
<protein>
    <submittedName>
        <fullName evidence="5">DDB1- and CUL4-associated factor 6-like</fullName>
    </submittedName>
</protein>
<feature type="region of interest" description="Disordered" evidence="3">
    <location>
        <begin position="191"/>
        <end position="300"/>
    </location>
</feature>
<feature type="non-terminal residue" evidence="5">
    <location>
        <position position="412"/>
    </location>
</feature>
<dbReference type="SUPFAM" id="SSF50978">
    <property type="entry name" value="WD40 repeat-like"/>
    <property type="match status" value="1"/>
</dbReference>
<organism evidence="4 5">
    <name type="scientific">Saccoglossus kowalevskii</name>
    <name type="common">Acorn worm</name>
    <dbReference type="NCBI Taxonomy" id="10224"/>
    <lineage>
        <taxon>Eukaryota</taxon>
        <taxon>Metazoa</taxon>
        <taxon>Hemichordata</taxon>
        <taxon>Enteropneusta</taxon>
        <taxon>Harrimaniidae</taxon>
        <taxon>Saccoglossus</taxon>
    </lineage>
</organism>
<dbReference type="GeneID" id="102800558"/>
<keyword evidence="1" id="KW-0853">WD repeat</keyword>
<name>A0ABM0MNF4_SACKO</name>
<dbReference type="RefSeq" id="XP_006821545.1">
    <property type="nucleotide sequence ID" value="XM_006821482.1"/>
</dbReference>
<keyword evidence="4" id="KW-1185">Reference proteome</keyword>
<sequence length="412" mass="44446">DILINCRRAVTSLAVNPILPYQLAVGCSDSSVRMFDRRMLGTRATGHYTGRGIQGMIARFCPQQLVRKYCRPTSLCYAPDGEELLVSYSSDYIYLFNLGDKGEKELKLSSTYGASASTSFSSASVSTQGAEKGEEAPPPLHPVKRLRIRGDWSDTGPNARPQSERQEVGERSPHTTLMQRMSDMFTRWLENPSSHASRSAAASGAVNDEGDSQAEELVNEQSVGDSNSLAEGRTNEESDGDGNSHAEKGANEQAGGYSKVQGGPCEQSVTAEQPSSIESSSIEDRSHNPHPVSVTDTEQSSEAVCALKTRLDDLDFSCDKDTNPNCVLPCTVDDRVADEPVTYIIKVNTKSENNEPVCGLDTAVSQTETDISLCMANISQGSSGVVQTEENIMTSLSSVGEVKDIPVEYLCS</sequence>
<evidence type="ECO:0000313" key="4">
    <source>
        <dbReference type="Proteomes" id="UP000694865"/>
    </source>
</evidence>
<feature type="compositionally biased region" description="Acidic residues" evidence="3">
    <location>
        <begin position="208"/>
        <end position="218"/>
    </location>
</feature>
<evidence type="ECO:0000256" key="2">
    <source>
        <dbReference type="ARBA" id="ARBA00022737"/>
    </source>
</evidence>
<dbReference type="InterPro" id="IPR045151">
    <property type="entry name" value="DCAF8"/>
</dbReference>
<dbReference type="Proteomes" id="UP000694865">
    <property type="component" value="Unplaced"/>
</dbReference>
<feature type="compositionally biased region" description="Low complexity" evidence="3">
    <location>
        <begin position="193"/>
        <end position="205"/>
    </location>
</feature>
<feature type="non-terminal residue" evidence="5">
    <location>
        <position position="1"/>
    </location>
</feature>
<dbReference type="InterPro" id="IPR036322">
    <property type="entry name" value="WD40_repeat_dom_sf"/>
</dbReference>
<reference evidence="5" key="1">
    <citation type="submission" date="2025-08" db="UniProtKB">
        <authorList>
            <consortium name="RefSeq"/>
        </authorList>
    </citation>
    <scope>IDENTIFICATION</scope>
    <source>
        <tissue evidence="5">Testes</tissue>
    </source>
</reference>
<accession>A0ABM0MNF4</accession>
<evidence type="ECO:0000313" key="5">
    <source>
        <dbReference type="RefSeq" id="XP_006821545.1"/>
    </source>
</evidence>
<feature type="compositionally biased region" description="Polar residues" evidence="3">
    <location>
        <begin position="219"/>
        <end position="229"/>
    </location>
</feature>
<dbReference type="InterPro" id="IPR015943">
    <property type="entry name" value="WD40/YVTN_repeat-like_dom_sf"/>
</dbReference>
<proteinExistence type="predicted"/>
<gene>
    <name evidence="5" type="primary">LOC102800558</name>
</gene>
<dbReference type="PANTHER" id="PTHR15574:SF39">
    <property type="entry name" value="DDB1- AND CUL4-ASSOCIATED FACTOR 6"/>
    <property type="match status" value="1"/>
</dbReference>
<dbReference type="Gene3D" id="2.130.10.10">
    <property type="entry name" value="YVTN repeat-like/Quinoprotein amine dehydrogenase"/>
    <property type="match status" value="1"/>
</dbReference>